<dbReference type="EMBL" id="VYKJ01000004">
    <property type="protein sequence ID" value="KAA9000713.1"/>
    <property type="molecule type" value="Genomic_DNA"/>
</dbReference>
<evidence type="ECO:0000256" key="1">
    <source>
        <dbReference type="SAM" id="SignalP"/>
    </source>
</evidence>
<comment type="caution">
    <text evidence="2">The sequence shown here is derived from an EMBL/GenBank/DDBJ whole genome shotgun (WGS) entry which is preliminary data.</text>
</comment>
<dbReference type="SUPFAM" id="SSF51182">
    <property type="entry name" value="RmlC-like cupins"/>
    <property type="match status" value="1"/>
</dbReference>
<protein>
    <submittedName>
        <fullName evidence="2">Cupin domain-containing protein</fullName>
    </submittedName>
</protein>
<dbReference type="RefSeq" id="WP_150434980.1">
    <property type="nucleotide sequence ID" value="NZ_VYKJ01000004.1"/>
</dbReference>
<reference evidence="2 3" key="1">
    <citation type="submission" date="2019-09" db="EMBL/GenBank/DDBJ databases">
        <authorList>
            <person name="Li Y."/>
        </authorList>
    </citation>
    <scope>NUCLEOTIDE SEQUENCE [LARGE SCALE GENOMIC DNA]</scope>
    <source>
        <strain evidence="2 3">L3-3HA</strain>
    </source>
</reference>
<dbReference type="AlphaFoldDB" id="A0A5J5G3V4"/>
<proteinExistence type="predicted"/>
<evidence type="ECO:0000313" key="3">
    <source>
        <dbReference type="Proteomes" id="UP000335415"/>
    </source>
</evidence>
<dbReference type="Proteomes" id="UP000335415">
    <property type="component" value="Unassembled WGS sequence"/>
</dbReference>
<organism evidence="2 3">
    <name type="scientific">Affinibrenneria salicis</name>
    <dbReference type="NCBI Taxonomy" id="2590031"/>
    <lineage>
        <taxon>Bacteria</taxon>
        <taxon>Pseudomonadati</taxon>
        <taxon>Pseudomonadota</taxon>
        <taxon>Gammaproteobacteria</taxon>
        <taxon>Enterobacterales</taxon>
        <taxon>Pectobacteriaceae</taxon>
        <taxon>Affinibrenneria</taxon>
    </lineage>
</organism>
<gene>
    <name evidence="2" type="ORF">FJU30_10920</name>
</gene>
<dbReference type="OrthoDB" id="4205621at2"/>
<dbReference type="InterPro" id="IPR011051">
    <property type="entry name" value="RmlC_Cupin_sf"/>
</dbReference>
<name>A0A5J5G3V4_9GAMM</name>
<feature type="signal peptide" evidence="1">
    <location>
        <begin position="1"/>
        <end position="19"/>
    </location>
</feature>
<keyword evidence="3" id="KW-1185">Reference proteome</keyword>
<sequence>MKKITLLLIVGIISSYSHAEVRTDSIKNEKDIKNSEIGYWSLWTDEKGVSHQSLCKLDSLSLQNFSVPGAPEWVSNDDMKTSRYVFNIMPTGWKGDWHKSPKPQWVIPAEGKWYIESMDNHRVEFGPGELSFGYDSISILKDGKIGHLSGNAGDEPAKVLVVQVDSLPKTISDKRCMAGGSFIK</sequence>
<evidence type="ECO:0000313" key="2">
    <source>
        <dbReference type="EMBL" id="KAA9000713.1"/>
    </source>
</evidence>
<keyword evidence="1" id="KW-0732">Signal</keyword>
<accession>A0A5J5G3V4</accession>
<feature type="chain" id="PRO_5023919353" evidence="1">
    <location>
        <begin position="20"/>
        <end position="184"/>
    </location>
</feature>
<dbReference type="CDD" id="cd07009">
    <property type="entry name" value="cupin_BLL0285-like"/>
    <property type="match status" value="1"/>
</dbReference>